<keyword evidence="1" id="KW-0863">Zinc-finger</keyword>
<name>A0A8H3HRG0_9AGAM</name>
<evidence type="ECO:0000256" key="2">
    <source>
        <dbReference type="SAM" id="MobiDB-lite"/>
    </source>
</evidence>
<dbReference type="AlphaFoldDB" id="A0A8H3HRG0"/>
<gene>
    <name evidence="4" type="ORF">RDB_LOCUS164756</name>
</gene>
<evidence type="ECO:0000259" key="3">
    <source>
        <dbReference type="PROSITE" id="PS50157"/>
    </source>
</evidence>
<dbReference type="OrthoDB" id="3202545at2759"/>
<keyword evidence="1" id="KW-0479">Metal-binding</keyword>
<feature type="domain" description="C2H2-type" evidence="3">
    <location>
        <begin position="6"/>
        <end position="30"/>
    </location>
</feature>
<organism evidence="4 5">
    <name type="scientific">Rhizoctonia solani</name>
    <dbReference type="NCBI Taxonomy" id="456999"/>
    <lineage>
        <taxon>Eukaryota</taxon>
        <taxon>Fungi</taxon>
        <taxon>Dikarya</taxon>
        <taxon>Basidiomycota</taxon>
        <taxon>Agaricomycotina</taxon>
        <taxon>Agaricomycetes</taxon>
        <taxon>Cantharellales</taxon>
        <taxon>Ceratobasidiaceae</taxon>
        <taxon>Rhizoctonia</taxon>
    </lineage>
</organism>
<reference evidence="4" key="1">
    <citation type="submission" date="2021-01" db="EMBL/GenBank/DDBJ databases">
        <authorList>
            <person name="Kaushik A."/>
        </authorList>
    </citation>
    <scope>NUCLEOTIDE SEQUENCE</scope>
    <source>
        <strain evidence="4">AG3-1AP</strain>
    </source>
</reference>
<evidence type="ECO:0000313" key="4">
    <source>
        <dbReference type="EMBL" id="CAE6535787.1"/>
    </source>
</evidence>
<evidence type="ECO:0000313" key="5">
    <source>
        <dbReference type="Proteomes" id="UP000663831"/>
    </source>
</evidence>
<sequence length="136" mass="14609">MSHLANQCPYCQKPFRKPGDLSKHQEMTGHWTAPSPDRTSDTSMADAASDTSMPDLPDTHFHSEGAHIPPDATDSPAGPSEKHVSPSILSDQVYDDLPNPLVSGGAEAMPGPLIEDLAPYGMATNEEELRASIKKM</sequence>
<accession>A0A8H3HRG0</accession>
<comment type="caution">
    <text evidence="4">The sequence shown here is derived from an EMBL/GenBank/DDBJ whole genome shotgun (WGS) entry which is preliminary data.</text>
</comment>
<feature type="compositionally biased region" description="Basic and acidic residues" evidence="2">
    <location>
        <begin position="17"/>
        <end position="27"/>
    </location>
</feature>
<dbReference type="PROSITE" id="PS00028">
    <property type="entry name" value="ZINC_FINGER_C2H2_1"/>
    <property type="match status" value="1"/>
</dbReference>
<feature type="region of interest" description="Disordered" evidence="2">
    <location>
        <begin position="1"/>
        <end position="109"/>
    </location>
</feature>
<dbReference type="InterPro" id="IPR013087">
    <property type="entry name" value="Znf_C2H2_type"/>
</dbReference>
<dbReference type="EMBL" id="CAJMWV010008536">
    <property type="protein sequence ID" value="CAE6535787.1"/>
    <property type="molecule type" value="Genomic_DNA"/>
</dbReference>
<protein>
    <recommendedName>
        <fullName evidence="3">C2H2-type domain-containing protein</fullName>
    </recommendedName>
</protein>
<proteinExistence type="predicted"/>
<dbReference type="GO" id="GO:0008270">
    <property type="term" value="F:zinc ion binding"/>
    <property type="evidence" value="ECO:0007669"/>
    <property type="project" value="UniProtKB-KW"/>
</dbReference>
<dbReference type="PROSITE" id="PS50157">
    <property type="entry name" value="ZINC_FINGER_C2H2_2"/>
    <property type="match status" value="1"/>
</dbReference>
<dbReference type="Proteomes" id="UP000663831">
    <property type="component" value="Unassembled WGS sequence"/>
</dbReference>
<evidence type="ECO:0000256" key="1">
    <source>
        <dbReference type="PROSITE-ProRule" id="PRU00042"/>
    </source>
</evidence>
<keyword evidence="1" id="KW-0862">Zinc</keyword>